<accession>A0ABT1V7C2</accession>
<dbReference type="EMBL" id="JANIAA010000033">
    <property type="protein sequence ID" value="MCQ8193277.1"/>
    <property type="molecule type" value="Genomic_DNA"/>
</dbReference>
<evidence type="ECO:0000259" key="1">
    <source>
        <dbReference type="Pfam" id="PF01869"/>
    </source>
</evidence>
<name>A0ABT1V7C2_9ACTN</name>
<dbReference type="InterPro" id="IPR043129">
    <property type="entry name" value="ATPase_NBD"/>
</dbReference>
<dbReference type="InterPro" id="IPR039758">
    <property type="entry name" value="NAGK-like"/>
</dbReference>
<keyword evidence="2" id="KW-0808">Transferase</keyword>
<keyword evidence="3" id="KW-1185">Reference proteome</keyword>
<dbReference type="SUPFAM" id="SSF53067">
    <property type="entry name" value="Actin-like ATPase domain"/>
    <property type="match status" value="2"/>
</dbReference>
<dbReference type="Gene3D" id="3.30.420.40">
    <property type="match status" value="2"/>
</dbReference>
<dbReference type="InterPro" id="IPR002731">
    <property type="entry name" value="ATPase_BadF"/>
</dbReference>
<dbReference type="RefSeq" id="WP_256654119.1">
    <property type="nucleotide sequence ID" value="NZ_JANIAA010000033.1"/>
</dbReference>
<reference evidence="2 3" key="1">
    <citation type="submission" date="2022-07" db="EMBL/GenBank/DDBJ databases">
        <authorList>
            <person name="Phongsopitanun W."/>
            <person name="Tanasupawat S."/>
        </authorList>
    </citation>
    <scope>NUCLEOTIDE SEQUENCE [LARGE SCALE GENOMIC DNA]</scope>
    <source>
        <strain evidence="2 3">RCU-064</strain>
    </source>
</reference>
<organism evidence="2 3">
    <name type="scientific">Streptomyces rugosispiralis</name>
    <dbReference type="NCBI Taxonomy" id="2967341"/>
    <lineage>
        <taxon>Bacteria</taxon>
        <taxon>Bacillati</taxon>
        <taxon>Actinomycetota</taxon>
        <taxon>Actinomycetes</taxon>
        <taxon>Kitasatosporales</taxon>
        <taxon>Streptomycetaceae</taxon>
        <taxon>Streptomyces</taxon>
    </lineage>
</organism>
<evidence type="ECO:0000313" key="3">
    <source>
        <dbReference type="Proteomes" id="UP001204746"/>
    </source>
</evidence>
<dbReference type="PANTHER" id="PTHR12862">
    <property type="entry name" value="BADF TYPE ATPASE DOMAIN-CONTAINING PROTEIN"/>
    <property type="match status" value="1"/>
</dbReference>
<evidence type="ECO:0000313" key="2">
    <source>
        <dbReference type="EMBL" id="MCQ8193277.1"/>
    </source>
</evidence>
<proteinExistence type="predicted"/>
<feature type="domain" description="ATPase BadF/BadG/BcrA/BcrD type" evidence="1">
    <location>
        <begin position="3"/>
        <end position="300"/>
    </location>
</feature>
<gene>
    <name evidence="2" type="ORF">NP777_34490</name>
</gene>
<dbReference type="Proteomes" id="UP001204746">
    <property type="component" value="Unassembled WGS sequence"/>
</dbReference>
<sequence length="331" mass="34723">MFLGVDGGGTKTAFCLVDRGGQVVARAQAASSYYFSHGIELVERVLREGVDAVCAAAELTPADIEYAFFGLPGYGEAARDLPVLNATPRAVLGHDRYACDNDMICGWAGSLGAVDGINVISGTGSMTYGERLGRGVRVGGWSEMFGDEGSAHWIAVRGLNAFSRMGDGRLPEGPLAEVFRRHLDLASDLDVIDVVHNQWQGDRGRIAALSRSVAEAAGLGDEAASAILAEAGRELALLVEVTRERLEFGPDETVPVSCSGGTFGADAVLEAFATGLKSRFTHYELRHPLYEPVVGAALYAAKIAGTPLDQPALDALCMASGISASSGGEDR</sequence>
<protein>
    <submittedName>
        <fullName evidence="2">N-acetylglucosamine kinase</fullName>
    </submittedName>
</protein>
<keyword evidence="2" id="KW-0418">Kinase</keyword>
<comment type="caution">
    <text evidence="2">The sequence shown here is derived from an EMBL/GenBank/DDBJ whole genome shotgun (WGS) entry which is preliminary data.</text>
</comment>
<dbReference type="PANTHER" id="PTHR12862:SF0">
    <property type="entry name" value="N-ACETYL-D-GLUCOSAMINE KINASE"/>
    <property type="match status" value="1"/>
</dbReference>
<dbReference type="Pfam" id="PF01869">
    <property type="entry name" value="BcrAD_BadFG"/>
    <property type="match status" value="1"/>
</dbReference>
<dbReference type="CDD" id="cd24007">
    <property type="entry name" value="ASKHA_NBD_eukNAGK-like"/>
    <property type="match status" value="1"/>
</dbReference>
<dbReference type="GO" id="GO:0016301">
    <property type="term" value="F:kinase activity"/>
    <property type="evidence" value="ECO:0007669"/>
    <property type="project" value="UniProtKB-KW"/>
</dbReference>